<feature type="domain" description="Lactate utilization protein B C-terminal" evidence="9">
    <location>
        <begin position="400"/>
        <end position="473"/>
    </location>
</feature>
<evidence type="ECO:0000256" key="3">
    <source>
        <dbReference type="ARBA" id="ARBA00022723"/>
    </source>
</evidence>
<name>A0A975BT28_9BACT</name>
<dbReference type="Gene3D" id="3.40.50.10420">
    <property type="entry name" value="NagB/RpiA/CoA transferase-like"/>
    <property type="match status" value="1"/>
</dbReference>
<evidence type="ECO:0000256" key="5">
    <source>
        <dbReference type="ARBA" id="ARBA00022982"/>
    </source>
</evidence>
<evidence type="ECO:0000256" key="2">
    <source>
        <dbReference type="ARBA" id="ARBA00022485"/>
    </source>
</evidence>
<dbReference type="PANTHER" id="PTHR47153">
    <property type="entry name" value="LACTATE UTILIZATION PROTEIN B"/>
    <property type="match status" value="1"/>
</dbReference>
<organism evidence="11 12">
    <name type="scientific">Desulfonema magnum</name>
    <dbReference type="NCBI Taxonomy" id="45655"/>
    <lineage>
        <taxon>Bacteria</taxon>
        <taxon>Pseudomonadati</taxon>
        <taxon>Thermodesulfobacteriota</taxon>
        <taxon>Desulfobacteria</taxon>
        <taxon>Desulfobacterales</taxon>
        <taxon>Desulfococcaceae</taxon>
        <taxon>Desulfonema</taxon>
    </lineage>
</organism>
<evidence type="ECO:0000313" key="12">
    <source>
        <dbReference type="Proteomes" id="UP000663722"/>
    </source>
</evidence>
<evidence type="ECO:0000256" key="6">
    <source>
        <dbReference type="ARBA" id="ARBA00023004"/>
    </source>
</evidence>
<feature type="domain" description="LUD" evidence="8">
    <location>
        <begin position="70"/>
        <end position="293"/>
    </location>
</feature>
<dbReference type="NCBIfam" id="TIGR00273">
    <property type="entry name" value="LutB/LldF family L-lactate oxidation iron-sulfur protein"/>
    <property type="match status" value="1"/>
</dbReference>
<dbReference type="SUPFAM" id="SSF100950">
    <property type="entry name" value="NagB/RpiA/CoA transferase-like"/>
    <property type="match status" value="1"/>
</dbReference>
<dbReference type="Pfam" id="PF02589">
    <property type="entry name" value="LUD_dom"/>
    <property type="match status" value="1"/>
</dbReference>
<dbReference type="InterPro" id="IPR024185">
    <property type="entry name" value="FTHF_cligase-like_sf"/>
</dbReference>
<dbReference type="Gene3D" id="1.10.1060.10">
    <property type="entry name" value="Alpha-helical ferredoxin"/>
    <property type="match status" value="1"/>
</dbReference>
<dbReference type="InterPro" id="IPR004452">
    <property type="entry name" value="LutB/LldF"/>
</dbReference>
<dbReference type="SUPFAM" id="SSF54862">
    <property type="entry name" value="4Fe-4S ferredoxins"/>
    <property type="match status" value="1"/>
</dbReference>
<dbReference type="GO" id="GO:0051539">
    <property type="term" value="F:4 iron, 4 sulfur cluster binding"/>
    <property type="evidence" value="ECO:0007669"/>
    <property type="project" value="UniProtKB-KW"/>
</dbReference>
<dbReference type="InterPro" id="IPR024569">
    <property type="entry name" value="LutB_C"/>
</dbReference>
<keyword evidence="12" id="KW-1185">Reference proteome</keyword>
<evidence type="ECO:0000259" key="10">
    <source>
        <dbReference type="Pfam" id="PF13183"/>
    </source>
</evidence>
<dbReference type="InterPro" id="IPR003741">
    <property type="entry name" value="LUD_dom"/>
</dbReference>
<accession>A0A975BT28</accession>
<evidence type="ECO:0000256" key="7">
    <source>
        <dbReference type="ARBA" id="ARBA00023014"/>
    </source>
</evidence>
<keyword evidence="4" id="KW-0677">Repeat</keyword>
<evidence type="ECO:0000256" key="1">
    <source>
        <dbReference type="ARBA" id="ARBA00022448"/>
    </source>
</evidence>
<dbReference type="PROSITE" id="PS00198">
    <property type="entry name" value="4FE4S_FER_1"/>
    <property type="match status" value="1"/>
</dbReference>
<dbReference type="InterPro" id="IPR017900">
    <property type="entry name" value="4Fe4S_Fe_S_CS"/>
</dbReference>
<dbReference type="Pfam" id="PF13183">
    <property type="entry name" value="Fer4_8"/>
    <property type="match status" value="1"/>
</dbReference>
<gene>
    <name evidence="11" type="ORF">dnm_070260</name>
</gene>
<evidence type="ECO:0000259" key="9">
    <source>
        <dbReference type="Pfam" id="PF11870"/>
    </source>
</evidence>
<dbReference type="InterPro" id="IPR009051">
    <property type="entry name" value="Helical_ferredxn"/>
</dbReference>
<evidence type="ECO:0000313" key="11">
    <source>
        <dbReference type="EMBL" id="QTA90962.1"/>
    </source>
</evidence>
<keyword evidence="6" id="KW-0408">Iron</keyword>
<evidence type="ECO:0000256" key="4">
    <source>
        <dbReference type="ARBA" id="ARBA00022737"/>
    </source>
</evidence>
<reference evidence="11" key="1">
    <citation type="journal article" date="2021" name="Microb. Physiol.">
        <title>Proteogenomic Insights into the Physiology of Marine, Sulfate-Reducing, Filamentous Desulfonema limicola and Desulfonema magnum.</title>
        <authorList>
            <person name="Schnaars V."/>
            <person name="Wohlbrand L."/>
            <person name="Scheve S."/>
            <person name="Hinrichs C."/>
            <person name="Reinhardt R."/>
            <person name="Rabus R."/>
        </authorList>
    </citation>
    <scope>NUCLEOTIDE SEQUENCE</scope>
    <source>
        <strain evidence="11">4be13</strain>
    </source>
</reference>
<dbReference type="Proteomes" id="UP000663722">
    <property type="component" value="Chromosome"/>
</dbReference>
<keyword evidence="3" id="KW-0479">Metal-binding</keyword>
<dbReference type="Pfam" id="PF11870">
    <property type="entry name" value="LutB_C"/>
    <property type="match status" value="1"/>
</dbReference>
<dbReference type="RefSeq" id="WP_207678932.1">
    <property type="nucleotide sequence ID" value="NZ_CP061800.1"/>
</dbReference>
<dbReference type="EMBL" id="CP061800">
    <property type="protein sequence ID" value="QTA90962.1"/>
    <property type="molecule type" value="Genomic_DNA"/>
</dbReference>
<keyword evidence="7" id="KW-0411">Iron-sulfur</keyword>
<feature type="domain" description="4Fe-4S ferredoxin-type" evidence="10">
    <location>
        <begin position="310"/>
        <end position="376"/>
    </location>
</feature>
<keyword evidence="1" id="KW-0813">Transport</keyword>
<evidence type="ECO:0000259" key="8">
    <source>
        <dbReference type="Pfam" id="PF02589"/>
    </source>
</evidence>
<dbReference type="AlphaFoldDB" id="A0A975BT28"/>
<protein>
    <submittedName>
        <fullName evidence="11">Lactate utilization protein B, LutB-like</fullName>
    </submittedName>
</protein>
<sequence>MSEITTEKYKETAKKGIENQVLQNALANLQERLGKGTAAAYRRLPEGSELRFRGHDIRMNAIENLDVLLETLAENIRKNGGHVFFAEDREAAVNYCLDVAHKHKVKQVVKGKSMVTEEIGLNPALISAGIEVNEADLGEYIVQLAEEHPSHIIAPAIHRTRNDIGRLFAEKLGIPYTNDPPSLTRAARNALREKFLNADMGISGCNLACAETGHITTVSNEGNIRMATTLPRVHVAFMGMERIVASLEDHEVLLRLLTRGASAQNMAVYTSFIGGPRHPDQADGPDEFHLVIIDNGRTRILADKEFREILCCIRCAACLNVCPVYAKIGGHAYGYPYSGPVGAVVTPLLVGINRAKDLCLGETLCGACQNACPVNINLPRMILSLRAKLADGDPEWGVTRASVKEKAIYTAWSWVIRNRKVYDLFLRFAASGQKFLPHKKGMIRRLPPPMGNWTLTRDIQPIAKESFLRRWKRLEKQHTKNSL</sequence>
<keyword evidence="5" id="KW-0249">Electron transport</keyword>
<dbReference type="GO" id="GO:0006089">
    <property type="term" value="P:lactate metabolic process"/>
    <property type="evidence" value="ECO:0007669"/>
    <property type="project" value="InterPro"/>
</dbReference>
<dbReference type="KEGG" id="dmm:dnm_070260"/>
<dbReference type="GO" id="GO:0046872">
    <property type="term" value="F:metal ion binding"/>
    <property type="evidence" value="ECO:0007669"/>
    <property type="project" value="UniProtKB-KW"/>
</dbReference>
<keyword evidence="2" id="KW-0004">4Fe-4S</keyword>
<dbReference type="InterPro" id="IPR017896">
    <property type="entry name" value="4Fe4S_Fe-S-bd"/>
</dbReference>
<proteinExistence type="predicted"/>
<dbReference type="PANTHER" id="PTHR47153:SF2">
    <property type="entry name" value="LACTATE UTILIZATION PROTEIN B"/>
    <property type="match status" value="1"/>
</dbReference>
<dbReference type="InterPro" id="IPR037171">
    <property type="entry name" value="NagB/RpiA_transferase-like"/>
</dbReference>